<feature type="transmembrane region" description="Helical" evidence="1">
    <location>
        <begin position="160"/>
        <end position="180"/>
    </location>
</feature>
<gene>
    <name evidence="3" type="ORF">H8S54_12415</name>
</gene>
<evidence type="ECO:0000259" key="2">
    <source>
        <dbReference type="Pfam" id="PF02517"/>
    </source>
</evidence>
<dbReference type="InterPro" id="IPR003675">
    <property type="entry name" value="Rce1/LyrA-like_dom"/>
</dbReference>
<keyword evidence="3" id="KW-0482">Metalloprotease</keyword>
<name>A0A8I0DPQ6_9FIRM</name>
<dbReference type="EMBL" id="JACOOT010000029">
    <property type="protein sequence ID" value="MBC5651889.1"/>
    <property type="molecule type" value="Genomic_DNA"/>
</dbReference>
<protein>
    <submittedName>
        <fullName evidence="3">CPBP family intramembrane metalloprotease</fullName>
    </submittedName>
</protein>
<dbReference type="AlphaFoldDB" id="A0A8I0DPQ6"/>
<feature type="domain" description="CAAX prenyl protease 2/Lysostaphin resistance protein A-like" evidence="2">
    <location>
        <begin position="161"/>
        <end position="247"/>
    </location>
</feature>
<keyword evidence="3" id="KW-0378">Hydrolase</keyword>
<feature type="transmembrane region" description="Helical" evidence="1">
    <location>
        <begin position="119"/>
        <end position="140"/>
    </location>
</feature>
<keyword evidence="3" id="KW-0645">Protease</keyword>
<dbReference type="RefSeq" id="WP_021926612.1">
    <property type="nucleotide sequence ID" value="NZ_JACOOT010000029.1"/>
</dbReference>
<sequence length="299" mass="33586">MLAWKCLYPIGIHFAISQVLSYLGMYLLVWRTGADITAYYQQALLLTGLTGILASVPCIWLYRGDYRRRSLTGILGRLGKELTPASISDGRIQDFGAGSGKNVSCSSLIGGHLHIPEMIMFLVIGAFLGQYGNILIGLFQQYLNPEVYQETQSLISDGKSIWSLIFWMGIIAPLAEEIIFRWLVFLRMRDNMRVVTAALLSGLCFGIYHMNLLQGVYATILGALFALLLEWSGKLFTSVLLHMGANIWSLIVSDVMLYMLDHTGTMSVMVLNVFLVLAGTYGIWYCYRKYQKRGCTRKI</sequence>
<comment type="caution">
    <text evidence="3">The sequence shown here is derived from an EMBL/GenBank/DDBJ whole genome shotgun (WGS) entry which is preliminary data.</text>
</comment>
<evidence type="ECO:0000313" key="4">
    <source>
        <dbReference type="Proteomes" id="UP000652847"/>
    </source>
</evidence>
<dbReference type="GO" id="GO:0006508">
    <property type="term" value="P:proteolysis"/>
    <property type="evidence" value="ECO:0007669"/>
    <property type="project" value="UniProtKB-KW"/>
</dbReference>
<reference evidence="3 4" key="1">
    <citation type="submission" date="2020-08" db="EMBL/GenBank/DDBJ databases">
        <title>Genome public.</title>
        <authorList>
            <person name="Liu C."/>
            <person name="Sun Q."/>
        </authorList>
    </citation>
    <scope>NUCLEOTIDE SEQUENCE [LARGE SCALE GENOMIC DNA]</scope>
    <source>
        <strain evidence="3 4">BX17</strain>
    </source>
</reference>
<keyword evidence="1" id="KW-0472">Membrane</keyword>
<proteinExistence type="predicted"/>
<dbReference type="GO" id="GO:0080120">
    <property type="term" value="P:CAAX-box protein maturation"/>
    <property type="evidence" value="ECO:0007669"/>
    <property type="project" value="UniProtKB-ARBA"/>
</dbReference>
<feature type="transmembrane region" description="Helical" evidence="1">
    <location>
        <begin position="39"/>
        <end position="62"/>
    </location>
</feature>
<keyword evidence="4" id="KW-1185">Reference proteome</keyword>
<feature type="transmembrane region" description="Helical" evidence="1">
    <location>
        <begin position="7"/>
        <end position="27"/>
    </location>
</feature>
<dbReference type="GO" id="GO:0004175">
    <property type="term" value="F:endopeptidase activity"/>
    <property type="evidence" value="ECO:0007669"/>
    <property type="project" value="UniProtKB-ARBA"/>
</dbReference>
<dbReference type="Pfam" id="PF02517">
    <property type="entry name" value="Rce1-like"/>
    <property type="match status" value="1"/>
</dbReference>
<keyword evidence="1" id="KW-1133">Transmembrane helix</keyword>
<feature type="transmembrane region" description="Helical" evidence="1">
    <location>
        <begin position="266"/>
        <end position="287"/>
    </location>
</feature>
<dbReference type="GO" id="GO:0008237">
    <property type="term" value="F:metallopeptidase activity"/>
    <property type="evidence" value="ECO:0007669"/>
    <property type="project" value="UniProtKB-KW"/>
</dbReference>
<organism evidence="3 4">
    <name type="scientific">Blautia segnis</name>
    <dbReference type="NCBI Taxonomy" id="2763030"/>
    <lineage>
        <taxon>Bacteria</taxon>
        <taxon>Bacillati</taxon>
        <taxon>Bacillota</taxon>
        <taxon>Clostridia</taxon>
        <taxon>Lachnospirales</taxon>
        <taxon>Lachnospiraceae</taxon>
        <taxon>Blautia</taxon>
    </lineage>
</organism>
<dbReference type="Proteomes" id="UP000652847">
    <property type="component" value="Unassembled WGS sequence"/>
</dbReference>
<keyword evidence="1" id="KW-0812">Transmembrane</keyword>
<dbReference type="PANTHER" id="PTHR36435">
    <property type="entry name" value="SLR1288 PROTEIN"/>
    <property type="match status" value="1"/>
</dbReference>
<evidence type="ECO:0000313" key="3">
    <source>
        <dbReference type="EMBL" id="MBC5651889.1"/>
    </source>
</evidence>
<dbReference type="InterPro" id="IPR052710">
    <property type="entry name" value="CAAX_protease"/>
</dbReference>
<dbReference type="PANTHER" id="PTHR36435:SF1">
    <property type="entry name" value="CAAX AMINO TERMINAL PROTEASE FAMILY PROTEIN"/>
    <property type="match status" value="1"/>
</dbReference>
<feature type="transmembrane region" description="Helical" evidence="1">
    <location>
        <begin position="216"/>
        <end position="232"/>
    </location>
</feature>
<accession>A0A8I0DPQ6</accession>
<evidence type="ECO:0000256" key="1">
    <source>
        <dbReference type="SAM" id="Phobius"/>
    </source>
</evidence>